<keyword evidence="3" id="KW-1185">Reference proteome</keyword>
<name>A0AA90U0K4_9EURY</name>
<dbReference type="EMBL" id="JAVDQI010000007">
    <property type="protein sequence ID" value="MDR6223376.1"/>
    <property type="molecule type" value="Genomic_DNA"/>
</dbReference>
<protein>
    <recommendedName>
        <fullName evidence="1">HD/PDEase domain-containing protein</fullName>
    </recommendedName>
</protein>
<evidence type="ECO:0000313" key="2">
    <source>
        <dbReference type="EMBL" id="MDR6223376.1"/>
    </source>
</evidence>
<dbReference type="InterPro" id="IPR052194">
    <property type="entry name" value="MESH1"/>
</dbReference>
<dbReference type="GO" id="GO:0008893">
    <property type="term" value="F:guanosine-3',5'-bis(diphosphate) 3'-diphosphatase activity"/>
    <property type="evidence" value="ECO:0007669"/>
    <property type="project" value="TreeGrafter"/>
</dbReference>
<dbReference type="Proteomes" id="UP001185015">
    <property type="component" value="Unassembled WGS sequence"/>
</dbReference>
<dbReference type="SUPFAM" id="SSF109604">
    <property type="entry name" value="HD-domain/PDEase-like"/>
    <property type="match status" value="1"/>
</dbReference>
<dbReference type="AlphaFoldDB" id="A0AA90U0K4"/>
<sequence length="284" mass="32996">MKIREIIIKYCDNTEKKGNGLLIHSGHPSEEIELPELFMHIEDWSEEPSRKIWRSDVHQMVVIKEDGKFTVYEHVRMSGYRIQLLDLDEMYGEKIEKDLSELGDVFAFVNHAHRMNKRKSGTPYITHPMDVASILIKENASTELIFAGLLHDIIEDADLTPVDIRRRYGPLVGDYVNAVTEPAELRQGDDKVSWKARKEYMIKSITRAMSEVKMLSCADKLANIRELIQDLEKDGESVWERFNAPKNEQEWYYTSMLEAFAAGPQNIADTFVFKEYKKCVEQLF</sequence>
<dbReference type="PANTHER" id="PTHR46246:SF1">
    <property type="entry name" value="GUANOSINE-3',5'-BIS(DIPHOSPHATE) 3'-PYROPHOSPHOHYDROLASE MESH1"/>
    <property type="match status" value="1"/>
</dbReference>
<dbReference type="Pfam" id="PF13328">
    <property type="entry name" value="HD_4"/>
    <property type="match status" value="1"/>
</dbReference>
<dbReference type="Gene3D" id="1.10.3210.10">
    <property type="entry name" value="Hypothetical protein af1432"/>
    <property type="match status" value="1"/>
</dbReference>
<dbReference type="RefSeq" id="WP_309740628.1">
    <property type="nucleotide sequence ID" value="NZ_JAVDQI010000007.1"/>
</dbReference>
<evidence type="ECO:0000259" key="1">
    <source>
        <dbReference type="SMART" id="SM00471"/>
    </source>
</evidence>
<dbReference type="SMART" id="SM00471">
    <property type="entry name" value="HDc"/>
    <property type="match status" value="1"/>
</dbReference>
<dbReference type="CDD" id="cd00077">
    <property type="entry name" value="HDc"/>
    <property type="match status" value="1"/>
</dbReference>
<feature type="domain" description="HD/PDEase" evidence="1">
    <location>
        <begin position="120"/>
        <end position="233"/>
    </location>
</feature>
<proteinExistence type="predicted"/>
<evidence type="ECO:0000313" key="3">
    <source>
        <dbReference type="Proteomes" id="UP001185015"/>
    </source>
</evidence>
<gene>
    <name evidence="2" type="ORF">J2750_001844</name>
</gene>
<dbReference type="InterPro" id="IPR003607">
    <property type="entry name" value="HD/PDEase_dom"/>
</dbReference>
<reference evidence="2 3" key="1">
    <citation type="submission" date="2023-07" db="EMBL/GenBank/DDBJ databases">
        <title>Genomic Encyclopedia of Type Strains, Phase IV (KMG-IV): sequencing the most valuable type-strain genomes for metagenomic binning, comparative biology and taxonomic classification.</title>
        <authorList>
            <person name="Goeker M."/>
        </authorList>
    </citation>
    <scope>NUCLEOTIDE SEQUENCE [LARGE SCALE GENOMIC DNA]</scope>
    <source>
        <strain evidence="2 3">DSM 17273</strain>
    </source>
</reference>
<accession>A0AA90U0K4</accession>
<organism evidence="2 3">
    <name type="scientific">Methanococcoides alaskense</name>
    <dbReference type="NCBI Taxonomy" id="325778"/>
    <lineage>
        <taxon>Archaea</taxon>
        <taxon>Methanobacteriati</taxon>
        <taxon>Methanobacteriota</taxon>
        <taxon>Stenosarchaea group</taxon>
        <taxon>Methanomicrobia</taxon>
        <taxon>Methanosarcinales</taxon>
        <taxon>Methanosarcinaceae</taxon>
        <taxon>Methanococcoides</taxon>
    </lineage>
</organism>
<dbReference type="PANTHER" id="PTHR46246">
    <property type="entry name" value="GUANOSINE-3',5'-BIS(DIPHOSPHATE) 3'-PYROPHOSPHOHYDROLASE MESH1"/>
    <property type="match status" value="1"/>
</dbReference>
<comment type="caution">
    <text evidence="2">The sequence shown here is derived from an EMBL/GenBank/DDBJ whole genome shotgun (WGS) entry which is preliminary data.</text>
</comment>